<dbReference type="InterPro" id="IPR032698">
    <property type="entry name" value="SirB1_N"/>
</dbReference>
<dbReference type="PANTHER" id="PTHR31350">
    <property type="entry name" value="SI:DKEY-261L7.2"/>
    <property type="match status" value="1"/>
</dbReference>
<dbReference type="Pfam" id="PF13371">
    <property type="entry name" value="TPR_9"/>
    <property type="match status" value="1"/>
</dbReference>
<dbReference type="SUPFAM" id="SSF48452">
    <property type="entry name" value="TPR-like"/>
    <property type="match status" value="1"/>
</dbReference>
<dbReference type="InterPro" id="IPR011990">
    <property type="entry name" value="TPR-like_helical_dom_sf"/>
</dbReference>
<gene>
    <name evidence="2" type="ORF">METZ01_LOCUS90309</name>
</gene>
<protein>
    <recommendedName>
        <fullName evidence="1">Protein SirB1 N-terminal domain-containing protein</fullName>
    </recommendedName>
</protein>
<proteinExistence type="predicted"/>
<dbReference type="EMBL" id="UINC01008315">
    <property type="protein sequence ID" value="SVA37455.1"/>
    <property type="molecule type" value="Genomic_DNA"/>
</dbReference>
<dbReference type="AlphaFoldDB" id="A0A381VAR1"/>
<organism evidence="2">
    <name type="scientific">marine metagenome</name>
    <dbReference type="NCBI Taxonomy" id="408172"/>
    <lineage>
        <taxon>unclassified sequences</taxon>
        <taxon>metagenomes</taxon>
        <taxon>ecological metagenomes</taxon>
    </lineage>
</organism>
<dbReference type="Pfam" id="PF13369">
    <property type="entry name" value="Transglut_core2"/>
    <property type="match status" value="1"/>
</dbReference>
<feature type="domain" description="Protein SirB1 N-terminal" evidence="1">
    <location>
        <begin position="45"/>
        <end position="199"/>
    </location>
</feature>
<sequence length="294" mass="33270">MINVDKLAREFADTVSGQTPDLARAALLIARLEHPHLNPTPSLECLDRMGSEARKRLADGDGKTQQAQFEILSRYLFRERGFTGNPADNEDPRNSCLNQVLDRRTGIPVTLGIVFLEVAQRVGVRAAGVNFPGHFLVRLQAESSEWKQMPLVIDPSNNGRIMAEGDCRELLHQHFGDDAEFDLRLLKPASDKQIIVRVLENLKRMYVRLRSFPQARDVTELLLAIKPSGAVDLRDRGLLAYHLRDFSGALRDLEAYLHITGRTGNGDVPVDRQTEHEQIWEHIKMLRRRVASLN</sequence>
<evidence type="ECO:0000259" key="1">
    <source>
        <dbReference type="Pfam" id="PF13369"/>
    </source>
</evidence>
<name>A0A381VAR1_9ZZZZ</name>
<evidence type="ECO:0000313" key="2">
    <source>
        <dbReference type="EMBL" id="SVA37455.1"/>
    </source>
</evidence>
<accession>A0A381VAR1</accession>
<dbReference type="PANTHER" id="PTHR31350:SF21">
    <property type="entry name" value="F-BOX ONLY PROTEIN 21"/>
    <property type="match status" value="1"/>
</dbReference>
<reference evidence="2" key="1">
    <citation type="submission" date="2018-05" db="EMBL/GenBank/DDBJ databases">
        <authorList>
            <person name="Lanie J.A."/>
            <person name="Ng W.-L."/>
            <person name="Kazmierczak K.M."/>
            <person name="Andrzejewski T.M."/>
            <person name="Davidsen T.M."/>
            <person name="Wayne K.J."/>
            <person name="Tettelin H."/>
            <person name="Glass J.I."/>
            <person name="Rusch D."/>
            <person name="Podicherti R."/>
            <person name="Tsui H.-C.T."/>
            <person name="Winkler M.E."/>
        </authorList>
    </citation>
    <scope>NUCLEOTIDE SEQUENCE</scope>
</reference>